<gene>
    <name evidence="1" type="ORF">GGQ65_006935</name>
</gene>
<accession>A0A7W6BIE8</accession>
<protein>
    <submittedName>
        <fullName evidence="1">Uncharacterized protein</fullName>
    </submittedName>
</protein>
<sequence>MLRANLEETWLGDGQYERAATWLKIVYWDRDQT</sequence>
<dbReference type="AlphaFoldDB" id="A0A7W6BIE8"/>
<comment type="caution">
    <text evidence="1">The sequence shown here is derived from an EMBL/GenBank/DDBJ whole genome shotgun (WGS) entry which is preliminary data.</text>
</comment>
<dbReference type="EMBL" id="JACIDG010000030">
    <property type="protein sequence ID" value="MBB3919589.1"/>
    <property type="molecule type" value="Genomic_DNA"/>
</dbReference>
<reference evidence="1 2" key="1">
    <citation type="submission" date="2020-08" db="EMBL/GenBank/DDBJ databases">
        <title>Genomic Encyclopedia of Type Strains, Phase IV (KMG-IV): sequencing the most valuable type-strain genomes for metagenomic binning, comparative biology and taxonomic classification.</title>
        <authorList>
            <person name="Goeker M."/>
        </authorList>
    </citation>
    <scope>NUCLEOTIDE SEQUENCE [LARGE SCALE GENOMIC DNA]</scope>
    <source>
        <strain evidence="1 2">DSM 19331</strain>
    </source>
</reference>
<name>A0A7W6BIE8_9HYPH</name>
<dbReference type="Proteomes" id="UP000545490">
    <property type="component" value="Unassembled WGS sequence"/>
</dbReference>
<organism evidence="1 2">
    <name type="scientific">Rhizobium fabae</name>
    <dbReference type="NCBI Taxonomy" id="573179"/>
    <lineage>
        <taxon>Bacteria</taxon>
        <taxon>Pseudomonadati</taxon>
        <taxon>Pseudomonadota</taxon>
        <taxon>Alphaproteobacteria</taxon>
        <taxon>Hyphomicrobiales</taxon>
        <taxon>Rhizobiaceae</taxon>
        <taxon>Rhizobium/Agrobacterium group</taxon>
        <taxon>Rhizobium</taxon>
    </lineage>
</organism>
<proteinExistence type="predicted"/>
<evidence type="ECO:0000313" key="1">
    <source>
        <dbReference type="EMBL" id="MBB3919589.1"/>
    </source>
</evidence>
<evidence type="ECO:0000313" key="2">
    <source>
        <dbReference type="Proteomes" id="UP000545490"/>
    </source>
</evidence>